<evidence type="ECO:0000256" key="1">
    <source>
        <dbReference type="SAM" id="Phobius"/>
    </source>
</evidence>
<dbReference type="AlphaFoldDB" id="A0A4R4IVC4"/>
<sequence>MGNNERAIQKNISILAVFTLIPHFHINQISRLVRCPKFLLHYIFRSTPIMSLTLISQIFFPYSKNRHHHDKHTADSKSPCGKQHIRDTPLTEVIPQGHHYHKNQHEHEDIGKFFTDWEEMKKRGTDELFLRLLSERYSDFIEIDYRSVKKLIVNRSASISPDIIR</sequence>
<proteinExistence type="predicted"/>
<keyword evidence="1" id="KW-1133">Transmembrane helix</keyword>
<feature type="transmembrane region" description="Helical" evidence="1">
    <location>
        <begin position="12"/>
        <end position="30"/>
    </location>
</feature>
<name>A0A4R4IVC4_9GAMM</name>
<accession>A0A4R4IVC4</accession>
<feature type="transmembrane region" description="Helical" evidence="1">
    <location>
        <begin position="42"/>
        <end position="62"/>
    </location>
</feature>
<dbReference type="Proteomes" id="UP000295598">
    <property type="component" value="Unassembled WGS sequence"/>
</dbReference>
<organism evidence="2 3">
    <name type="scientific">Photorhabdus khanii subsp. guanajuatensis</name>
    <dbReference type="NCBI Taxonomy" id="2100166"/>
    <lineage>
        <taxon>Bacteria</taxon>
        <taxon>Pseudomonadati</taxon>
        <taxon>Pseudomonadota</taxon>
        <taxon>Gammaproteobacteria</taxon>
        <taxon>Enterobacterales</taxon>
        <taxon>Morganellaceae</taxon>
        <taxon>Photorhabdus</taxon>
    </lineage>
</organism>
<gene>
    <name evidence="2" type="ORF">C5467_22835</name>
</gene>
<comment type="caution">
    <text evidence="2">The sequence shown here is derived from an EMBL/GenBank/DDBJ whole genome shotgun (WGS) entry which is preliminary data.</text>
</comment>
<protein>
    <submittedName>
        <fullName evidence="2">Uncharacterized protein</fullName>
    </submittedName>
</protein>
<evidence type="ECO:0000313" key="2">
    <source>
        <dbReference type="EMBL" id="TDB44199.1"/>
    </source>
</evidence>
<keyword evidence="1" id="KW-0472">Membrane</keyword>
<reference evidence="2 3" key="1">
    <citation type="journal article" date="2019" name="Int. J. Syst. Evol. Microbiol.">
        <title>Photorhabdus khanii subsp. guanajuatensis subsp. nov., isolated from Heterorhabditis atacamensis, and Photorhabdus luminescens subsp. mexicana subsp. nov., isolated from Heterorhabditis mexicana entomopathogenic nematodes.</title>
        <authorList>
            <person name="Machado R.A.R."/>
            <person name="Bruno P."/>
            <person name="Arce C.C.M."/>
            <person name="Liechti N."/>
            <person name="Kohler A."/>
            <person name="Bernal J."/>
            <person name="Bruggmann R."/>
            <person name="Turlings T.C.J."/>
        </authorList>
    </citation>
    <scope>NUCLEOTIDE SEQUENCE [LARGE SCALE GENOMIC DNA]</scope>
    <source>
        <strain evidence="2 3">MEX20-17</strain>
    </source>
</reference>
<keyword evidence="1" id="KW-0812">Transmembrane</keyword>
<evidence type="ECO:0000313" key="3">
    <source>
        <dbReference type="Proteomes" id="UP000295598"/>
    </source>
</evidence>
<dbReference type="EMBL" id="PUJY01000077">
    <property type="protein sequence ID" value="TDB44199.1"/>
    <property type="molecule type" value="Genomic_DNA"/>
</dbReference>